<sequence>MRDKFQTERRLFCLIRHNNCAKSKKPGQPNGQSKSSLHTIFQCAGCFRFIVR</sequence>
<proteinExistence type="predicted"/>
<evidence type="ECO:0000313" key="1">
    <source>
        <dbReference type="EMBL" id="EGC16665.1"/>
    </source>
</evidence>
<dbReference type="AlphaFoldDB" id="F0F177"/>
<evidence type="ECO:0000313" key="2">
    <source>
        <dbReference type="Proteomes" id="UP000004088"/>
    </source>
</evidence>
<accession>F0F177</accession>
<organism evidence="1 2">
    <name type="scientific">Kingella denitrificans ATCC 33394</name>
    <dbReference type="NCBI Taxonomy" id="888741"/>
    <lineage>
        <taxon>Bacteria</taxon>
        <taxon>Pseudomonadati</taxon>
        <taxon>Pseudomonadota</taxon>
        <taxon>Betaproteobacteria</taxon>
        <taxon>Neisseriales</taxon>
        <taxon>Neisseriaceae</taxon>
        <taxon>Kingella</taxon>
    </lineage>
</organism>
<dbReference type="HOGENOM" id="CLU_3080759_0_0_4"/>
<dbReference type="EMBL" id="AEWV01000039">
    <property type="protein sequence ID" value="EGC16665.1"/>
    <property type="molecule type" value="Genomic_DNA"/>
</dbReference>
<comment type="caution">
    <text evidence="1">The sequence shown here is derived from an EMBL/GenBank/DDBJ whole genome shotgun (WGS) entry which is preliminary data.</text>
</comment>
<reference evidence="1 2" key="1">
    <citation type="submission" date="2011-01" db="EMBL/GenBank/DDBJ databases">
        <authorList>
            <person name="Muzny D."/>
            <person name="Qin X."/>
            <person name="Deng J."/>
            <person name="Jiang H."/>
            <person name="Liu Y."/>
            <person name="Qu J."/>
            <person name="Song X.-Z."/>
            <person name="Zhang L."/>
            <person name="Thornton R."/>
            <person name="Coyle M."/>
            <person name="Francisco L."/>
            <person name="Jackson L."/>
            <person name="Javaid M."/>
            <person name="Korchina V."/>
            <person name="Kovar C."/>
            <person name="Mata R."/>
            <person name="Mathew T."/>
            <person name="Ngo R."/>
            <person name="Nguyen L."/>
            <person name="Nguyen N."/>
            <person name="Okwuonu G."/>
            <person name="Ongeri F."/>
            <person name="Pham C."/>
            <person name="Simmons D."/>
            <person name="Wilczek-Boney K."/>
            <person name="Hale W."/>
            <person name="Jakkamsetti A."/>
            <person name="Pham P."/>
            <person name="Ruth R."/>
            <person name="San Lucas F."/>
            <person name="Warren J."/>
            <person name="Zhang J."/>
            <person name="Zhao Z."/>
            <person name="Zhou C."/>
            <person name="Zhu D."/>
            <person name="Lee S."/>
            <person name="Bess C."/>
            <person name="Blankenburg K."/>
            <person name="Forbes L."/>
            <person name="Fu Q."/>
            <person name="Gubbala S."/>
            <person name="Hirani K."/>
            <person name="Jayaseelan J.C."/>
            <person name="Lara F."/>
            <person name="Munidasa M."/>
            <person name="Palculict T."/>
            <person name="Patil S."/>
            <person name="Pu L.-L."/>
            <person name="Saada N."/>
            <person name="Tang L."/>
            <person name="Weissenberger G."/>
            <person name="Zhu Y."/>
            <person name="Hemphill L."/>
            <person name="Shang Y."/>
            <person name="Youmans B."/>
            <person name="Ayvaz T."/>
            <person name="Ross M."/>
            <person name="Santibanez J."/>
            <person name="Aqrawi P."/>
            <person name="Gross S."/>
            <person name="Joshi V."/>
            <person name="Fowler G."/>
            <person name="Nazareth L."/>
            <person name="Reid J."/>
            <person name="Worley K."/>
            <person name="Petrosino J."/>
            <person name="Highlander S."/>
            <person name="Gibbs R."/>
        </authorList>
    </citation>
    <scope>NUCLEOTIDE SEQUENCE [LARGE SCALE GENOMIC DNA]</scope>
    <source>
        <strain evidence="1 2">ATCC 33394</strain>
    </source>
</reference>
<protein>
    <submittedName>
        <fullName evidence="1">Uncharacterized protein</fullName>
    </submittedName>
</protein>
<keyword evidence="2" id="KW-1185">Reference proteome</keyword>
<gene>
    <name evidence="1" type="ORF">HMPREF9098_1862</name>
</gene>
<dbReference type="Proteomes" id="UP000004088">
    <property type="component" value="Unassembled WGS sequence"/>
</dbReference>
<name>F0F177_9NEIS</name>